<evidence type="ECO:0000313" key="3">
    <source>
        <dbReference type="Proteomes" id="UP001139409"/>
    </source>
</evidence>
<accession>A0A9X1HZ11</accession>
<feature type="signal peptide" evidence="1">
    <location>
        <begin position="1"/>
        <end position="20"/>
    </location>
</feature>
<dbReference type="Gene3D" id="2.40.160.20">
    <property type="match status" value="1"/>
</dbReference>
<comment type="caution">
    <text evidence="2">The sequence shown here is derived from an EMBL/GenBank/DDBJ whole genome shotgun (WGS) entry which is preliminary data.</text>
</comment>
<evidence type="ECO:0000256" key="1">
    <source>
        <dbReference type="SAM" id="SignalP"/>
    </source>
</evidence>
<dbReference type="RefSeq" id="WP_225699910.1">
    <property type="nucleotide sequence ID" value="NZ_JAIXNE010000008.1"/>
</dbReference>
<dbReference type="AlphaFoldDB" id="A0A9X1HZ11"/>
<proteinExistence type="predicted"/>
<dbReference type="Proteomes" id="UP001139409">
    <property type="component" value="Unassembled WGS sequence"/>
</dbReference>
<keyword evidence="3" id="KW-1185">Reference proteome</keyword>
<dbReference type="InterPro" id="IPR011250">
    <property type="entry name" value="OMP/PagP_B-barrel"/>
</dbReference>
<keyword evidence="1" id="KW-0732">Signal</keyword>
<feature type="chain" id="PRO_5040992911" evidence="1">
    <location>
        <begin position="21"/>
        <end position="195"/>
    </location>
</feature>
<dbReference type="EMBL" id="JAIXNE010000008">
    <property type="protein sequence ID" value="MCA6079049.1"/>
    <property type="molecule type" value="Genomic_DNA"/>
</dbReference>
<sequence length="195" mass="21913">MKKILIIALLSFVVSFGASAQNMSTIMYNVAIPMGDLKDYISPVSARGVSYDYQFFMTDNFALGGGIGWQVFYEDIGFFESTDGTATISGYQYRYLNSYPAHITGTYFLDNGGTLIPYAGLGIGVIHNRRETDFGIFAIQDNAWHFSFRPEVGLMFDVNYRFAMKVNTRYVQGFNTKDLNGQNYLALGLGFVFRN</sequence>
<organism evidence="2 3">
    <name type="scientific">Fulvivirga sedimenti</name>
    <dbReference type="NCBI Taxonomy" id="2879465"/>
    <lineage>
        <taxon>Bacteria</taxon>
        <taxon>Pseudomonadati</taxon>
        <taxon>Bacteroidota</taxon>
        <taxon>Cytophagia</taxon>
        <taxon>Cytophagales</taxon>
        <taxon>Fulvivirgaceae</taxon>
        <taxon>Fulvivirga</taxon>
    </lineage>
</organism>
<name>A0A9X1HZ11_9BACT</name>
<protein>
    <submittedName>
        <fullName evidence="2">OmpW family protein</fullName>
    </submittedName>
</protein>
<reference evidence="2" key="1">
    <citation type="submission" date="2021-09" db="EMBL/GenBank/DDBJ databases">
        <title>Fulvivirga sp. isolated from coastal sediment.</title>
        <authorList>
            <person name="Yu H."/>
        </authorList>
    </citation>
    <scope>NUCLEOTIDE SEQUENCE</scope>
    <source>
        <strain evidence="2">1062</strain>
    </source>
</reference>
<gene>
    <name evidence="2" type="ORF">LDX50_29520</name>
</gene>
<dbReference type="SUPFAM" id="SSF56925">
    <property type="entry name" value="OMPA-like"/>
    <property type="match status" value="1"/>
</dbReference>
<evidence type="ECO:0000313" key="2">
    <source>
        <dbReference type="EMBL" id="MCA6079049.1"/>
    </source>
</evidence>